<name>A0A5R8XZQ3_9BACT</name>
<keyword evidence="1" id="KW-1133">Transmembrane helix</keyword>
<keyword evidence="1" id="KW-0812">Transmembrane</keyword>
<feature type="transmembrane region" description="Helical" evidence="1">
    <location>
        <begin position="117"/>
        <end position="141"/>
    </location>
</feature>
<evidence type="ECO:0000313" key="2">
    <source>
        <dbReference type="EMBL" id="TLP37707.1"/>
    </source>
</evidence>
<protein>
    <submittedName>
        <fullName evidence="2">Uncharacterized protein</fullName>
    </submittedName>
</protein>
<dbReference type="RefSeq" id="WP_138152887.1">
    <property type="nucleotide sequence ID" value="NZ_CBDDKQ010000004.1"/>
</dbReference>
<reference evidence="2 3" key="1">
    <citation type="submission" date="2019-05" db="EMBL/GenBank/DDBJ databases">
        <title>Arcobacter sp. nov., isolated from sea sediment.</title>
        <authorList>
            <person name="Kim W."/>
        </authorList>
    </citation>
    <scope>NUCLEOTIDE SEQUENCE [LARGE SCALE GENOMIC DNA]</scope>
    <source>
        <strain evidence="2 3">CAU 1517</strain>
    </source>
</reference>
<evidence type="ECO:0000256" key="1">
    <source>
        <dbReference type="SAM" id="Phobius"/>
    </source>
</evidence>
<evidence type="ECO:0000313" key="3">
    <source>
        <dbReference type="Proteomes" id="UP000308901"/>
    </source>
</evidence>
<dbReference type="Proteomes" id="UP000308901">
    <property type="component" value="Unassembled WGS sequence"/>
</dbReference>
<dbReference type="AlphaFoldDB" id="A0A5R8XZQ3"/>
<dbReference type="EMBL" id="VANU01000004">
    <property type="protein sequence ID" value="TLP37707.1"/>
    <property type="molecule type" value="Genomic_DNA"/>
</dbReference>
<sequence>MDNLSNIKLENLSLEERYRYDNEDFTKEDKELILFFITSILSSIIVFYINKELIQINTFLNFLLFCVVFLTINIKYFIYSIKNSNFLNKSFFVFKYLRVNFKHSVKKDYVKKAFKYLFLRFVFSFIFILIAPFAIVIPSVIRKFVKNIKYIKHFNLYHKMTLLF</sequence>
<organism evidence="2 3">
    <name type="scientific">Arcobacter arenosus</name>
    <dbReference type="NCBI Taxonomy" id="2576037"/>
    <lineage>
        <taxon>Bacteria</taxon>
        <taxon>Pseudomonadati</taxon>
        <taxon>Campylobacterota</taxon>
        <taxon>Epsilonproteobacteria</taxon>
        <taxon>Campylobacterales</taxon>
        <taxon>Arcobacteraceae</taxon>
        <taxon>Arcobacter</taxon>
    </lineage>
</organism>
<feature type="transmembrane region" description="Helical" evidence="1">
    <location>
        <begin position="32"/>
        <end position="50"/>
    </location>
</feature>
<feature type="transmembrane region" description="Helical" evidence="1">
    <location>
        <begin position="62"/>
        <end position="81"/>
    </location>
</feature>
<gene>
    <name evidence="2" type="ORF">FDK22_10340</name>
</gene>
<keyword evidence="1" id="KW-0472">Membrane</keyword>
<proteinExistence type="predicted"/>
<keyword evidence="3" id="KW-1185">Reference proteome</keyword>
<accession>A0A5R8XZQ3</accession>
<comment type="caution">
    <text evidence="2">The sequence shown here is derived from an EMBL/GenBank/DDBJ whole genome shotgun (WGS) entry which is preliminary data.</text>
</comment>